<dbReference type="EMBL" id="BMJC01000003">
    <property type="protein sequence ID" value="GGB06544.1"/>
    <property type="molecule type" value="Genomic_DNA"/>
</dbReference>
<reference evidence="2" key="1">
    <citation type="journal article" date="2014" name="Int. J. Syst. Evol. Microbiol.">
        <title>Complete genome sequence of Corynebacterium casei LMG S-19264T (=DSM 44701T), isolated from a smear-ripened cheese.</title>
        <authorList>
            <consortium name="US DOE Joint Genome Institute (JGI-PGF)"/>
            <person name="Walter F."/>
            <person name="Albersmeier A."/>
            <person name="Kalinowski J."/>
            <person name="Ruckert C."/>
        </authorList>
    </citation>
    <scope>NUCLEOTIDE SEQUENCE</scope>
    <source>
        <strain evidence="2">CGMCC 1.15448</strain>
    </source>
</reference>
<evidence type="ECO:0000313" key="2">
    <source>
        <dbReference type="EMBL" id="GGB06544.1"/>
    </source>
</evidence>
<dbReference type="Proteomes" id="UP000607559">
    <property type="component" value="Unassembled WGS sequence"/>
</dbReference>
<accession>A0A8J2XS58</accession>
<keyword evidence="3" id="KW-1185">Reference proteome</keyword>
<sequence length="570" mass="59749">MSQWSNPDASGNIWNTNTGNVGIGTTSPTFPFHVVGSVNDLIGITGSGGGRGGIYIQNTNSGGFASLIMENNHGSFGSYGQFVIGGSTNGYSNNFGLSNADRVIISAGGPNNLGLSIGTQTAQPLVFGTNNAERMRIDGSTGKVGIGMTTPQAMLHVRSTGTTDGTYSFLLQGSTGNNTFMVGDAGGVYVGSTATHGLVMINSATDASLSLNPGGVNVSALSIYTNVSPSGNYATLGNSSIGFNFDTRGGIPPLRIMNAGQTQEYLSLFSNGNVCINTNMTDNGNKLQVNGNLWTTGLILPTSAGAGKVLTSDANGNATWQTASGSSSGGWSLASNSTATTDNVGIGTTTPAAPLEVQVGQLSQTAGQTYEMARIDGYTANNSQIRFLLNRFAAGTGWTTASTRIQAWTDVSPQAYIDFNPNGATAGMAFGSGSTEQMRITQQGNVLIGKTSQINSGYMLDVNGNGRFNQVVVNTSGADFVFDSAYHLPSLPELQKYVQANHHLPDIAPAAVMQQKGVDLGDNQTRLLQKVEELTLYLIQQDKEIKALKERNRVLESMEQRLSRLEQSLK</sequence>
<comment type="caution">
    <text evidence="2">The sequence shown here is derived from an EMBL/GenBank/DDBJ whole genome shotgun (WGS) entry which is preliminary data.</text>
</comment>
<dbReference type="AlphaFoldDB" id="A0A8J2XS58"/>
<feature type="coiled-coil region" evidence="1">
    <location>
        <begin position="531"/>
        <end position="568"/>
    </location>
</feature>
<gene>
    <name evidence="2" type="ORF">GCM10011511_32510</name>
</gene>
<protein>
    <recommendedName>
        <fullName evidence="4">BZIP transcription factor</fullName>
    </recommendedName>
</protein>
<proteinExistence type="predicted"/>
<evidence type="ECO:0008006" key="4">
    <source>
        <dbReference type="Google" id="ProtNLM"/>
    </source>
</evidence>
<evidence type="ECO:0000256" key="1">
    <source>
        <dbReference type="SAM" id="Coils"/>
    </source>
</evidence>
<evidence type="ECO:0000313" key="3">
    <source>
        <dbReference type="Proteomes" id="UP000607559"/>
    </source>
</evidence>
<reference evidence="2" key="2">
    <citation type="submission" date="2020-09" db="EMBL/GenBank/DDBJ databases">
        <authorList>
            <person name="Sun Q."/>
            <person name="Zhou Y."/>
        </authorList>
    </citation>
    <scope>NUCLEOTIDE SEQUENCE</scope>
    <source>
        <strain evidence="2">CGMCC 1.15448</strain>
    </source>
</reference>
<name>A0A8J2XS58_9BACT</name>
<organism evidence="2 3">
    <name type="scientific">Puia dinghuensis</name>
    <dbReference type="NCBI Taxonomy" id="1792502"/>
    <lineage>
        <taxon>Bacteria</taxon>
        <taxon>Pseudomonadati</taxon>
        <taxon>Bacteroidota</taxon>
        <taxon>Chitinophagia</taxon>
        <taxon>Chitinophagales</taxon>
        <taxon>Chitinophagaceae</taxon>
        <taxon>Puia</taxon>
    </lineage>
</organism>
<keyword evidence="1" id="KW-0175">Coiled coil</keyword>